<evidence type="ECO:0000313" key="3">
    <source>
        <dbReference type="Proteomes" id="UP000748308"/>
    </source>
</evidence>
<dbReference type="SUPFAM" id="SSF49344">
    <property type="entry name" value="CBD9-like"/>
    <property type="match status" value="1"/>
</dbReference>
<dbReference type="Gene3D" id="2.60.40.1190">
    <property type="match status" value="1"/>
</dbReference>
<proteinExistence type="predicted"/>
<dbReference type="InterPro" id="IPR010502">
    <property type="entry name" value="Carb-bd_dom_fam9"/>
</dbReference>
<dbReference type="GO" id="GO:0016052">
    <property type="term" value="P:carbohydrate catabolic process"/>
    <property type="evidence" value="ECO:0007669"/>
    <property type="project" value="InterPro"/>
</dbReference>
<accession>A0A937X9G4</accession>
<dbReference type="PANTHER" id="PTHR35532:SF5">
    <property type="entry name" value="CARBOHYDRATE-BINDING DOMAIN-CONTAINING PROTEIN"/>
    <property type="match status" value="1"/>
</dbReference>
<gene>
    <name evidence="2" type="ORF">FJY75_00620</name>
</gene>
<sequence>MRVVFLWFGLVSWICVSSRPASGFPEPSGSWEPRSYLCGRSTGPLIVDGRLDEPDWQQAAWTEDFVDIEGERRPAPRLRTRAKLLWDEAHLYVGAELEEPDIWGTYTARDAVIYHEPDFEIFIDPDGDTHAYYELEINALNTVWDLLLLRPYRDGGPAVNAWDIAGLCTAVHIDGTLNQPGDEDRAWSVEIALPWAVLAECAGRETPPREGDCWRVNFSRVQYRTEIVAGRYRKLRDPGTGRDLPEDNWVWSPQGLVAMHYPEMWGFVRFTAASPAAAAAAAPWEIPEVERRKWALRQVYYGQMRHREAFGAHAVALAELGLTEAPLPGVPWPPSLQSTASLWEAILTGPAGETLRITQDGRVW</sequence>
<dbReference type="CDD" id="cd09620">
    <property type="entry name" value="CBM9_like_3"/>
    <property type="match status" value="1"/>
</dbReference>
<reference evidence="2" key="1">
    <citation type="submission" date="2019-03" db="EMBL/GenBank/DDBJ databases">
        <title>Lake Tanganyika Metagenome-Assembled Genomes (MAGs).</title>
        <authorList>
            <person name="Tran P."/>
        </authorList>
    </citation>
    <scope>NUCLEOTIDE SEQUENCE</scope>
    <source>
        <strain evidence="2">M_DeepCast_400m_m2_100</strain>
    </source>
</reference>
<organism evidence="2 3">
    <name type="scientific">Eiseniibacteriota bacterium</name>
    <dbReference type="NCBI Taxonomy" id="2212470"/>
    <lineage>
        <taxon>Bacteria</taxon>
        <taxon>Candidatus Eiseniibacteriota</taxon>
    </lineage>
</organism>
<protein>
    <submittedName>
        <fullName evidence="2">Carbohydrate-binding family 9-like protein</fullName>
    </submittedName>
</protein>
<dbReference type="Proteomes" id="UP000748308">
    <property type="component" value="Unassembled WGS sequence"/>
</dbReference>
<evidence type="ECO:0000313" key="2">
    <source>
        <dbReference type="EMBL" id="MBM3316331.1"/>
    </source>
</evidence>
<comment type="caution">
    <text evidence="2">The sequence shown here is derived from an EMBL/GenBank/DDBJ whole genome shotgun (WGS) entry which is preliminary data.</text>
</comment>
<evidence type="ECO:0000259" key="1">
    <source>
        <dbReference type="Pfam" id="PF06452"/>
    </source>
</evidence>
<dbReference type="EMBL" id="VGIY01000006">
    <property type="protein sequence ID" value="MBM3316331.1"/>
    <property type="molecule type" value="Genomic_DNA"/>
</dbReference>
<feature type="domain" description="Carbohydrate-binding" evidence="1">
    <location>
        <begin position="47"/>
        <end position="144"/>
    </location>
</feature>
<dbReference type="AlphaFoldDB" id="A0A937X9G4"/>
<dbReference type="PANTHER" id="PTHR35532">
    <property type="entry name" value="SIMILAR TO POLYHYDROXYALKANOATE DEPOLYMERASE"/>
    <property type="match status" value="1"/>
</dbReference>
<name>A0A937X9G4_UNCEI</name>
<dbReference type="Pfam" id="PF06452">
    <property type="entry name" value="CBM9_1"/>
    <property type="match status" value="1"/>
</dbReference>
<dbReference type="GO" id="GO:0004553">
    <property type="term" value="F:hydrolase activity, hydrolyzing O-glycosyl compounds"/>
    <property type="evidence" value="ECO:0007669"/>
    <property type="project" value="InterPro"/>
</dbReference>
<dbReference type="GO" id="GO:0030246">
    <property type="term" value="F:carbohydrate binding"/>
    <property type="evidence" value="ECO:0007669"/>
    <property type="project" value="InterPro"/>
</dbReference>